<keyword evidence="2" id="KW-1185">Reference proteome</keyword>
<protein>
    <submittedName>
        <fullName evidence="1">Uncharacterized protein</fullName>
    </submittedName>
</protein>
<gene>
    <name evidence="1" type="ORF">BDN72DRAFT_846100</name>
</gene>
<sequence length="502" mass="57113">MSTLTTPRLSQLFLIDLDIESLEKRLLNLRADRNELIPIGTLPKDVLREIFKISAKDDPSGFRVLSRIMRVSRRWRRLTMRYSEFWTRIRGDHPVPWIRWCSRLSRTRPLTIDINPPSLSKETEAKIGKLLDRTIHLKVDNSHQLPPPLPILHSFWSKSTSKLALKTLELTSCDISSIPISRFTDSLRTLVLNGCVFAVDAIQLPFLKVLRITSLGGDLDLDLFLKVLPPLQNLRELSVDVTAGSLDHPEKSASTVSLPRLSLLQLNGFHIPAAAHFIVSSVVTPKSTQLVVNGTTIAGGRQTFLRDARRQDDLDTLTILRIVEHPASLHHEIYAGRTNEGVRPLHTPLVDLEGLIPTLCDSRFRSVQSFTLDTSQTISPKFWKAWNKFSFNASLLDLNLSRSGAKSFICYLSLLDRFPYKYAPHGVSSFFPRLKTLTIRSVDESPEPYPSDWKYFCAVLQRRRDSEMGLVKLTVRGCVLRDRDIVYRCADEIAIKQPKAWF</sequence>
<evidence type="ECO:0000313" key="2">
    <source>
        <dbReference type="Proteomes" id="UP000308600"/>
    </source>
</evidence>
<reference evidence="1 2" key="1">
    <citation type="journal article" date="2019" name="Nat. Ecol. Evol.">
        <title>Megaphylogeny resolves global patterns of mushroom evolution.</title>
        <authorList>
            <person name="Varga T."/>
            <person name="Krizsan K."/>
            <person name="Foldi C."/>
            <person name="Dima B."/>
            <person name="Sanchez-Garcia M."/>
            <person name="Sanchez-Ramirez S."/>
            <person name="Szollosi G.J."/>
            <person name="Szarkandi J.G."/>
            <person name="Papp V."/>
            <person name="Albert L."/>
            <person name="Andreopoulos W."/>
            <person name="Angelini C."/>
            <person name="Antonin V."/>
            <person name="Barry K.W."/>
            <person name="Bougher N.L."/>
            <person name="Buchanan P."/>
            <person name="Buyck B."/>
            <person name="Bense V."/>
            <person name="Catcheside P."/>
            <person name="Chovatia M."/>
            <person name="Cooper J."/>
            <person name="Damon W."/>
            <person name="Desjardin D."/>
            <person name="Finy P."/>
            <person name="Geml J."/>
            <person name="Haridas S."/>
            <person name="Hughes K."/>
            <person name="Justo A."/>
            <person name="Karasinski D."/>
            <person name="Kautmanova I."/>
            <person name="Kiss B."/>
            <person name="Kocsube S."/>
            <person name="Kotiranta H."/>
            <person name="LaButti K.M."/>
            <person name="Lechner B.E."/>
            <person name="Liimatainen K."/>
            <person name="Lipzen A."/>
            <person name="Lukacs Z."/>
            <person name="Mihaltcheva S."/>
            <person name="Morgado L.N."/>
            <person name="Niskanen T."/>
            <person name="Noordeloos M.E."/>
            <person name="Ohm R.A."/>
            <person name="Ortiz-Santana B."/>
            <person name="Ovrebo C."/>
            <person name="Racz N."/>
            <person name="Riley R."/>
            <person name="Savchenko A."/>
            <person name="Shiryaev A."/>
            <person name="Soop K."/>
            <person name="Spirin V."/>
            <person name="Szebenyi C."/>
            <person name="Tomsovsky M."/>
            <person name="Tulloss R.E."/>
            <person name="Uehling J."/>
            <person name="Grigoriev I.V."/>
            <person name="Vagvolgyi C."/>
            <person name="Papp T."/>
            <person name="Martin F.M."/>
            <person name="Miettinen O."/>
            <person name="Hibbett D.S."/>
            <person name="Nagy L.G."/>
        </authorList>
    </citation>
    <scope>NUCLEOTIDE SEQUENCE [LARGE SCALE GENOMIC DNA]</scope>
    <source>
        <strain evidence="1 2">NL-1719</strain>
    </source>
</reference>
<dbReference type="Proteomes" id="UP000308600">
    <property type="component" value="Unassembled WGS sequence"/>
</dbReference>
<name>A0ACD3AGJ6_9AGAR</name>
<organism evidence="1 2">
    <name type="scientific">Pluteus cervinus</name>
    <dbReference type="NCBI Taxonomy" id="181527"/>
    <lineage>
        <taxon>Eukaryota</taxon>
        <taxon>Fungi</taxon>
        <taxon>Dikarya</taxon>
        <taxon>Basidiomycota</taxon>
        <taxon>Agaricomycotina</taxon>
        <taxon>Agaricomycetes</taxon>
        <taxon>Agaricomycetidae</taxon>
        <taxon>Agaricales</taxon>
        <taxon>Pluteineae</taxon>
        <taxon>Pluteaceae</taxon>
        <taxon>Pluteus</taxon>
    </lineage>
</organism>
<dbReference type="EMBL" id="ML208451">
    <property type="protein sequence ID" value="TFK65018.1"/>
    <property type="molecule type" value="Genomic_DNA"/>
</dbReference>
<accession>A0ACD3AGJ6</accession>
<proteinExistence type="predicted"/>
<evidence type="ECO:0000313" key="1">
    <source>
        <dbReference type="EMBL" id="TFK65018.1"/>
    </source>
</evidence>